<reference evidence="4" key="1">
    <citation type="journal article" date="2019" name="Int. J. Syst. Evol. Microbiol.">
        <title>The Global Catalogue of Microorganisms (GCM) 10K type strain sequencing project: providing services to taxonomists for standard genome sequencing and annotation.</title>
        <authorList>
            <consortium name="The Broad Institute Genomics Platform"/>
            <consortium name="The Broad Institute Genome Sequencing Center for Infectious Disease"/>
            <person name="Wu L."/>
            <person name="Ma J."/>
        </authorList>
    </citation>
    <scope>NUCLEOTIDE SEQUENCE [LARGE SCALE GENOMIC DNA]</scope>
    <source>
        <strain evidence="4">NBRC 100033</strain>
    </source>
</reference>
<dbReference type="PANTHER" id="PTHR24074">
    <property type="entry name" value="CO-CHAPERONE PROTEIN DJLA"/>
    <property type="match status" value="1"/>
</dbReference>
<dbReference type="CDD" id="cd06257">
    <property type="entry name" value="DnaJ"/>
    <property type="match status" value="1"/>
</dbReference>
<gene>
    <name evidence="3" type="primary">djlA</name>
    <name evidence="3" type="ORF">GCM10007878_04460</name>
</gene>
<evidence type="ECO:0000256" key="1">
    <source>
        <dbReference type="ARBA" id="ARBA00023186"/>
    </source>
</evidence>
<dbReference type="Proteomes" id="UP001156682">
    <property type="component" value="Unassembled WGS sequence"/>
</dbReference>
<dbReference type="SUPFAM" id="SSF46565">
    <property type="entry name" value="Chaperone J-domain"/>
    <property type="match status" value="1"/>
</dbReference>
<sequence>MKLRRLKLPHFAGKAVGFLLGFMLGGWAGAALGIILGHSFDFHRHSIFTLLINSLKRLPRMSLPKSSELIYRDTLFLCLGYVAKQNGRISPQEIAAAEAVFKRMKLKPQERALAIARFNEGKLATDQIDSKLELLRTRYANKKARRLDFVDQLFNIAYAGGPASENQIRVIYSFLALLNISQVEADRLHQRTRMQKGYKTQQTYQQDKSASEPALLAAYRTLGINSDAKPEEIKLSYRKLMSLHHPDKLMAQGITDLALEKGKERAQEIQHAYGLLKKARGL</sequence>
<dbReference type="InterPro" id="IPR050817">
    <property type="entry name" value="DjlA_DnaK_co-chaperone"/>
</dbReference>
<organism evidence="3 4">
    <name type="scientific">Marinospirillum insulare</name>
    <dbReference type="NCBI Taxonomy" id="217169"/>
    <lineage>
        <taxon>Bacteria</taxon>
        <taxon>Pseudomonadati</taxon>
        <taxon>Pseudomonadota</taxon>
        <taxon>Gammaproteobacteria</taxon>
        <taxon>Oceanospirillales</taxon>
        <taxon>Oceanospirillaceae</taxon>
        <taxon>Marinospirillum</taxon>
    </lineage>
</organism>
<dbReference type="CDD" id="cd07316">
    <property type="entry name" value="terB_like_DjlA"/>
    <property type="match status" value="1"/>
</dbReference>
<name>A0ABQ5ZU98_9GAMM</name>
<dbReference type="Pfam" id="PF00226">
    <property type="entry name" value="DnaJ"/>
    <property type="match status" value="1"/>
</dbReference>
<keyword evidence="1" id="KW-0143">Chaperone</keyword>
<proteinExistence type="predicted"/>
<feature type="domain" description="J" evidence="2">
    <location>
        <begin position="217"/>
        <end position="281"/>
    </location>
</feature>
<protein>
    <submittedName>
        <fullName evidence="3">Co-chaperone protein DjlA</fullName>
    </submittedName>
</protein>
<dbReference type="Gene3D" id="1.10.3680.10">
    <property type="entry name" value="TerB-like"/>
    <property type="match status" value="1"/>
</dbReference>
<dbReference type="PRINTS" id="PR00625">
    <property type="entry name" value="JDOMAIN"/>
</dbReference>
<dbReference type="RefSeq" id="WP_027850616.1">
    <property type="nucleotide sequence ID" value="NZ_BSOR01000008.1"/>
</dbReference>
<dbReference type="SMART" id="SM00271">
    <property type="entry name" value="DnaJ"/>
    <property type="match status" value="1"/>
</dbReference>
<dbReference type="InterPro" id="IPR036869">
    <property type="entry name" value="J_dom_sf"/>
</dbReference>
<keyword evidence="4" id="KW-1185">Reference proteome</keyword>
<dbReference type="InterPro" id="IPR001623">
    <property type="entry name" value="DnaJ_domain"/>
</dbReference>
<comment type="caution">
    <text evidence="3">The sequence shown here is derived from an EMBL/GenBank/DDBJ whole genome shotgun (WGS) entry which is preliminary data.</text>
</comment>
<dbReference type="EMBL" id="BSOR01000008">
    <property type="protein sequence ID" value="GLR63011.1"/>
    <property type="molecule type" value="Genomic_DNA"/>
</dbReference>
<evidence type="ECO:0000313" key="3">
    <source>
        <dbReference type="EMBL" id="GLR63011.1"/>
    </source>
</evidence>
<dbReference type="InterPro" id="IPR007791">
    <property type="entry name" value="DjlA_N"/>
</dbReference>
<dbReference type="Pfam" id="PF05099">
    <property type="entry name" value="TerB"/>
    <property type="match status" value="1"/>
</dbReference>
<dbReference type="InterPro" id="IPR029024">
    <property type="entry name" value="TerB-like"/>
</dbReference>
<accession>A0ABQ5ZU98</accession>
<evidence type="ECO:0000259" key="2">
    <source>
        <dbReference type="PROSITE" id="PS50076"/>
    </source>
</evidence>
<dbReference type="NCBIfam" id="NF006948">
    <property type="entry name" value="PRK09430.1"/>
    <property type="match status" value="1"/>
</dbReference>
<evidence type="ECO:0000313" key="4">
    <source>
        <dbReference type="Proteomes" id="UP001156682"/>
    </source>
</evidence>
<dbReference type="PROSITE" id="PS50076">
    <property type="entry name" value="DNAJ_2"/>
    <property type="match status" value="1"/>
</dbReference>
<dbReference type="Gene3D" id="1.10.287.110">
    <property type="entry name" value="DnaJ domain"/>
    <property type="match status" value="1"/>
</dbReference>